<dbReference type="SUPFAM" id="SSF52540">
    <property type="entry name" value="P-loop containing nucleoside triphosphate hydrolases"/>
    <property type="match status" value="2"/>
</dbReference>
<dbReference type="GO" id="GO:0006614">
    <property type="term" value="P:SRP-dependent cotranslational protein targeting to membrane"/>
    <property type="evidence" value="ECO:0007669"/>
    <property type="project" value="UniProtKB-UniRule"/>
</dbReference>
<evidence type="ECO:0000256" key="5">
    <source>
        <dbReference type="ARBA" id="ARBA00022475"/>
    </source>
</evidence>
<dbReference type="InterPro" id="IPR020006">
    <property type="entry name" value="FlhF"/>
</dbReference>
<dbReference type="GO" id="GO:0005525">
    <property type="term" value="F:GTP binding"/>
    <property type="evidence" value="ECO:0007669"/>
    <property type="project" value="UniProtKB-UniRule"/>
</dbReference>
<proteinExistence type="inferred from homology"/>
<evidence type="ECO:0000259" key="15">
    <source>
        <dbReference type="SMART" id="SM00962"/>
    </source>
</evidence>
<comment type="function">
    <text evidence="12">Necessary for flagellar biosynthesis. May be involved in translocation of the flagellum.</text>
</comment>
<evidence type="ECO:0000256" key="6">
    <source>
        <dbReference type="ARBA" id="ARBA00022741"/>
    </source>
</evidence>
<dbReference type="EMBL" id="FQXH01000005">
    <property type="protein sequence ID" value="SHG93040.1"/>
    <property type="molecule type" value="Genomic_DNA"/>
</dbReference>
<gene>
    <name evidence="16" type="ORF">SAMN02744040_00221</name>
</gene>
<evidence type="ECO:0000313" key="16">
    <source>
        <dbReference type="EMBL" id="SHG93040.1"/>
    </source>
</evidence>
<dbReference type="PANTHER" id="PTHR43134">
    <property type="entry name" value="SIGNAL RECOGNITION PARTICLE RECEPTOR SUBUNIT ALPHA"/>
    <property type="match status" value="1"/>
</dbReference>
<dbReference type="NCBIfam" id="TIGR03499">
    <property type="entry name" value="FlhF"/>
    <property type="match status" value="1"/>
</dbReference>
<evidence type="ECO:0000256" key="3">
    <source>
        <dbReference type="ARBA" id="ARBA00014919"/>
    </source>
</evidence>
<keyword evidence="7" id="KW-1005">Bacterial flagellum biogenesis</keyword>
<evidence type="ECO:0000256" key="4">
    <source>
        <dbReference type="ARBA" id="ARBA00022448"/>
    </source>
</evidence>
<dbReference type="GO" id="GO:0003924">
    <property type="term" value="F:GTPase activity"/>
    <property type="evidence" value="ECO:0007669"/>
    <property type="project" value="UniProtKB-UniRule"/>
</dbReference>
<keyword evidence="5" id="KW-1003">Cell membrane</keyword>
<dbReference type="SMART" id="SM00962">
    <property type="entry name" value="SRP54"/>
    <property type="match status" value="1"/>
</dbReference>
<evidence type="ECO:0000256" key="13">
    <source>
        <dbReference type="NCBIfam" id="TIGR03499"/>
    </source>
</evidence>
<dbReference type="GO" id="GO:0005886">
    <property type="term" value="C:plasma membrane"/>
    <property type="evidence" value="ECO:0007669"/>
    <property type="project" value="UniProtKB-SubCell"/>
</dbReference>
<comment type="similarity">
    <text evidence="2">Belongs to the GTP-binding SRP family.</text>
</comment>
<evidence type="ECO:0000256" key="2">
    <source>
        <dbReference type="ARBA" id="ARBA00008531"/>
    </source>
</evidence>
<keyword evidence="16" id="KW-0969">Cilium</keyword>
<dbReference type="Pfam" id="PF00448">
    <property type="entry name" value="SRP54"/>
    <property type="match status" value="1"/>
</dbReference>
<dbReference type="Gene3D" id="1.20.120.1380">
    <property type="entry name" value="Flagellar FlhF biosynthesis protein, N domain"/>
    <property type="match status" value="1"/>
</dbReference>
<keyword evidence="11" id="KW-1006">Bacterial flagellum protein export</keyword>
<keyword evidence="17" id="KW-1185">Reference proteome</keyword>
<dbReference type="GO" id="GO:0005047">
    <property type="term" value="F:signal recognition particle binding"/>
    <property type="evidence" value="ECO:0007669"/>
    <property type="project" value="TreeGrafter"/>
</dbReference>
<dbReference type="InterPro" id="IPR047040">
    <property type="entry name" value="FlhF__GTPase_dom"/>
</dbReference>
<organism evidence="16 17">
    <name type="scientific">Tepidibacter thalassicus DSM 15285</name>
    <dbReference type="NCBI Taxonomy" id="1123350"/>
    <lineage>
        <taxon>Bacteria</taxon>
        <taxon>Bacillati</taxon>
        <taxon>Bacillota</taxon>
        <taxon>Clostridia</taxon>
        <taxon>Peptostreptococcales</taxon>
        <taxon>Peptostreptococcaceae</taxon>
        <taxon>Tepidibacter</taxon>
    </lineage>
</organism>
<evidence type="ECO:0000313" key="17">
    <source>
        <dbReference type="Proteomes" id="UP000242520"/>
    </source>
</evidence>
<evidence type="ECO:0000256" key="8">
    <source>
        <dbReference type="ARBA" id="ARBA00022927"/>
    </source>
</evidence>
<name>A0A1M5NU52_9FIRM</name>
<dbReference type="GO" id="GO:0015031">
    <property type="term" value="P:protein transport"/>
    <property type="evidence" value="ECO:0007669"/>
    <property type="project" value="UniProtKB-KW"/>
</dbReference>
<accession>A0A1M5NU52</accession>
<dbReference type="STRING" id="1123350.SAMN02744040_00221"/>
<keyword evidence="10" id="KW-0472">Membrane</keyword>
<feature type="domain" description="SRP54-type proteins GTP-binding" evidence="15">
    <location>
        <begin position="192"/>
        <end position="383"/>
    </location>
</feature>
<keyword evidence="6" id="KW-0547">Nucleotide-binding</keyword>
<dbReference type="InterPro" id="IPR027417">
    <property type="entry name" value="P-loop_NTPase"/>
</dbReference>
<dbReference type="PANTHER" id="PTHR43134:SF3">
    <property type="entry name" value="FLAGELLAR BIOSYNTHESIS PROTEIN FLHF"/>
    <property type="match status" value="1"/>
</dbReference>
<dbReference type="GO" id="GO:0044781">
    <property type="term" value="P:bacterial-type flagellum organization"/>
    <property type="evidence" value="ECO:0007669"/>
    <property type="project" value="UniProtKB-UniRule"/>
</dbReference>
<comment type="subcellular location">
    <subcellularLocation>
        <location evidence="1">Cell membrane</location>
        <topology evidence="1">Peripheral membrane protein</topology>
        <orientation evidence="1">Cytoplasmic side</orientation>
    </subcellularLocation>
</comment>
<keyword evidence="8" id="KW-0653">Protein transport</keyword>
<protein>
    <recommendedName>
        <fullName evidence="3 13">Flagellar biosynthesis protein FlhF</fullName>
    </recommendedName>
</protein>
<dbReference type="FunFam" id="3.40.50.300:FF:000695">
    <property type="entry name" value="Flagellar biosynthesis regulator FlhF"/>
    <property type="match status" value="1"/>
</dbReference>
<evidence type="ECO:0000256" key="9">
    <source>
        <dbReference type="ARBA" id="ARBA00023134"/>
    </source>
</evidence>
<feature type="coiled-coil region" evidence="14">
    <location>
        <begin position="49"/>
        <end position="126"/>
    </location>
</feature>
<evidence type="ECO:0000256" key="14">
    <source>
        <dbReference type="SAM" id="Coils"/>
    </source>
</evidence>
<reference evidence="17" key="1">
    <citation type="submission" date="2016-11" db="EMBL/GenBank/DDBJ databases">
        <authorList>
            <person name="Varghese N."/>
            <person name="Submissions S."/>
        </authorList>
    </citation>
    <scope>NUCLEOTIDE SEQUENCE [LARGE SCALE GENOMIC DNA]</scope>
    <source>
        <strain evidence="17">DSM 15285</strain>
    </source>
</reference>
<evidence type="ECO:0000256" key="12">
    <source>
        <dbReference type="ARBA" id="ARBA00025337"/>
    </source>
</evidence>
<dbReference type="Proteomes" id="UP000242520">
    <property type="component" value="Unassembled WGS sequence"/>
</dbReference>
<dbReference type="RefSeq" id="WP_072723022.1">
    <property type="nucleotide sequence ID" value="NZ_FQXH01000005.1"/>
</dbReference>
<dbReference type="OrthoDB" id="9778554at2"/>
<evidence type="ECO:0000256" key="11">
    <source>
        <dbReference type="ARBA" id="ARBA00023225"/>
    </source>
</evidence>
<keyword evidence="9" id="KW-0342">GTP-binding</keyword>
<sequence>MQIKKFVADNAQEAIKKAKNELGDNAVILHTKKIKTGGIFGFLKKEKVEVLAALEKQQLENKMVALKEKNLDNRDIKEIQFKDQVKKQLDKIKYENEEVNTLNREIQELKQMIKKINNKVDIKFNDEKSIKVKFKDYYNNLKRKGLSDELIENILCDIEDVDIDDNKFEAYVGKYLLDKFKIYELNDIDFDKKINIFVGATGVGKTTTLAKLASEVVLQKDKKVGFLTLDTYRISAVDQLKTYADILNAPIEVAYDLNDVSYCIEKLKNRDLIFVDTAGRSHKNKKHMKELKEFLNCFKEKEVFLVLSANCNIDDIKSIINEYSFLNDYKIIVTKLDETDNIGIVLDILYNSNKFITYTTFGQNVPDDIEKFDLKKVVNEVLRR</sequence>
<evidence type="ECO:0000256" key="1">
    <source>
        <dbReference type="ARBA" id="ARBA00004413"/>
    </source>
</evidence>
<keyword evidence="16" id="KW-0966">Cell projection</keyword>
<keyword evidence="4" id="KW-0813">Transport</keyword>
<evidence type="ECO:0000256" key="10">
    <source>
        <dbReference type="ARBA" id="ARBA00023136"/>
    </source>
</evidence>
<dbReference type="CDD" id="cd17873">
    <property type="entry name" value="FlhF"/>
    <property type="match status" value="1"/>
</dbReference>
<keyword evidence="16" id="KW-0282">Flagellum</keyword>
<keyword evidence="14" id="KW-0175">Coiled coil</keyword>
<dbReference type="AlphaFoldDB" id="A0A1M5NU52"/>
<dbReference type="Gene3D" id="3.40.50.300">
    <property type="entry name" value="P-loop containing nucleotide triphosphate hydrolases"/>
    <property type="match status" value="1"/>
</dbReference>
<dbReference type="InterPro" id="IPR000897">
    <property type="entry name" value="SRP54_GTPase_dom"/>
</dbReference>
<evidence type="ECO:0000256" key="7">
    <source>
        <dbReference type="ARBA" id="ARBA00022795"/>
    </source>
</evidence>